<protein>
    <submittedName>
        <fullName evidence="2">Uncharacterized protein</fullName>
    </submittedName>
</protein>
<dbReference type="Proteomes" id="UP000701801">
    <property type="component" value="Unassembled WGS sequence"/>
</dbReference>
<gene>
    <name evidence="2" type="ORF">HYALB_00007817</name>
</gene>
<feature type="compositionally biased region" description="Polar residues" evidence="1">
    <location>
        <begin position="122"/>
        <end position="134"/>
    </location>
</feature>
<sequence>MKTDRLVTFTTETITGYASITETLLLVATLSTTFRTISVKKYTRPSTISSVQTREASQTAYTFSISSTSSEEPSSTTTSAPLTSSLSSSITSTQNVQNPHPRNHYSIPVVLSKSHTKRRSHTNNLHHPTLHSTTNKNPNANHSPNNIHTQVHPFTPASALRTVPSKNPHDYLYDSGVNITRSITGFLLHLETTKKTGAESAAKGAGNGEWKGFEEEENDL</sequence>
<evidence type="ECO:0000256" key="1">
    <source>
        <dbReference type="SAM" id="MobiDB-lite"/>
    </source>
</evidence>
<name>A0A9N9LI08_9HELO</name>
<feature type="region of interest" description="Disordered" evidence="1">
    <location>
        <begin position="64"/>
        <end position="145"/>
    </location>
</feature>
<proteinExistence type="predicted"/>
<reference evidence="2" key="1">
    <citation type="submission" date="2021-07" db="EMBL/GenBank/DDBJ databases">
        <authorList>
            <person name="Durling M."/>
        </authorList>
    </citation>
    <scope>NUCLEOTIDE SEQUENCE</scope>
</reference>
<feature type="region of interest" description="Disordered" evidence="1">
    <location>
        <begin position="195"/>
        <end position="220"/>
    </location>
</feature>
<feature type="compositionally biased region" description="Low complexity" evidence="1">
    <location>
        <begin position="135"/>
        <end position="145"/>
    </location>
</feature>
<dbReference type="OrthoDB" id="10642307at2759"/>
<evidence type="ECO:0000313" key="2">
    <source>
        <dbReference type="EMBL" id="CAG8971901.1"/>
    </source>
</evidence>
<evidence type="ECO:0000313" key="3">
    <source>
        <dbReference type="Proteomes" id="UP000701801"/>
    </source>
</evidence>
<dbReference type="AlphaFoldDB" id="A0A9N9LI08"/>
<comment type="caution">
    <text evidence="2">The sequence shown here is derived from an EMBL/GenBank/DDBJ whole genome shotgun (WGS) entry which is preliminary data.</text>
</comment>
<accession>A0A9N9LI08</accession>
<feature type="compositionally biased region" description="Low complexity" evidence="1">
    <location>
        <begin position="64"/>
        <end position="93"/>
    </location>
</feature>
<organism evidence="2 3">
    <name type="scientific">Hymenoscyphus albidus</name>
    <dbReference type="NCBI Taxonomy" id="595503"/>
    <lineage>
        <taxon>Eukaryota</taxon>
        <taxon>Fungi</taxon>
        <taxon>Dikarya</taxon>
        <taxon>Ascomycota</taxon>
        <taxon>Pezizomycotina</taxon>
        <taxon>Leotiomycetes</taxon>
        <taxon>Helotiales</taxon>
        <taxon>Helotiaceae</taxon>
        <taxon>Hymenoscyphus</taxon>
    </lineage>
</organism>
<keyword evidence="3" id="KW-1185">Reference proteome</keyword>
<dbReference type="EMBL" id="CAJVRM010000029">
    <property type="protein sequence ID" value="CAG8971901.1"/>
    <property type="molecule type" value="Genomic_DNA"/>
</dbReference>